<dbReference type="AlphaFoldDB" id="X1H6U0"/>
<evidence type="ECO:0008006" key="2">
    <source>
        <dbReference type="Google" id="ProtNLM"/>
    </source>
</evidence>
<gene>
    <name evidence="1" type="ORF">S03H2_29558</name>
</gene>
<name>X1H6U0_9ZZZZ</name>
<dbReference type="PANTHER" id="PTHR37292:SF2">
    <property type="entry name" value="DUF262 DOMAIN-CONTAINING PROTEIN"/>
    <property type="match status" value="1"/>
</dbReference>
<accession>X1H6U0</accession>
<feature type="non-terminal residue" evidence="1">
    <location>
        <position position="1"/>
    </location>
</feature>
<reference evidence="1" key="1">
    <citation type="journal article" date="2014" name="Front. Microbiol.">
        <title>High frequency of phylogenetically diverse reductive dehalogenase-homologous genes in deep subseafloor sedimentary metagenomes.</title>
        <authorList>
            <person name="Kawai M."/>
            <person name="Futagami T."/>
            <person name="Toyoda A."/>
            <person name="Takaki Y."/>
            <person name="Nishi S."/>
            <person name="Hori S."/>
            <person name="Arai W."/>
            <person name="Tsubouchi T."/>
            <person name="Morono Y."/>
            <person name="Uchiyama I."/>
            <person name="Ito T."/>
            <person name="Fujiyama A."/>
            <person name="Inagaki F."/>
            <person name="Takami H."/>
        </authorList>
    </citation>
    <scope>NUCLEOTIDE SEQUENCE</scope>
    <source>
        <strain evidence="1">Expedition CK06-06</strain>
    </source>
</reference>
<protein>
    <recommendedName>
        <fullName evidence="2">DUF262 domain-containing protein</fullName>
    </recommendedName>
</protein>
<evidence type="ECO:0000313" key="1">
    <source>
        <dbReference type="EMBL" id="GAH49554.1"/>
    </source>
</evidence>
<sequence>LFIGLKGSYEKKELYFHVLSGDLVAPEDIRYKFKFFNPSNISFPWIKFKGIVFSHEQYDEIAESIIENADAEIGKEKKTKIRRNIARVIKHFCTDESLVYQEFDSIDNPKVYREDDVVEIFIRANAGGTILGKSDLLFSLLTSAWEDADERMEELLDELNKSGFSFTRDFILKTCLSVLGKGARYEVTKFRDGKTREEIIEKWDSLTKAIKDVKDFLYGKTFIRSDKALPSYLELIPLIYFRYHFPDKFKNASNMDTYILRTLITGAFSGTPDNLVDNALKIFLELVISL</sequence>
<proteinExistence type="predicted"/>
<dbReference type="PANTHER" id="PTHR37292">
    <property type="entry name" value="VNG6097C"/>
    <property type="match status" value="1"/>
</dbReference>
<comment type="caution">
    <text evidence="1">The sequence shown here is derived from an EMBL/GenBank/DDBJ whole genome shotgun (WGS) entry which is preliminary data.</text>
</comment>
<dbReference type="EMBL" id="BARU01017849">
    <property type="protein sequence ID" value="GAH49554.1"/>
    <property type="molecule type" value="Genomic_DNA"/>
</dbReference>
<organism evidence="1">
    <name type="scientific">marine sediment metagenome</name>
    <dbReference type="NCBI Taxonomy" id="412755"/>
    <lineage>
        <taxon>unclassified sequences</taxon>
        <taxon>metagenomes</taxon>
        <taxon>ecological metagenomes</taxon>
    </lineage>
</organism>